<feature type="transmembrane region" description="Helical" evidence="2">
    <location>
        <begin position="821"/>
        <end position="838"/>
    </location>
</feature>
<comment type="caution">
    <text evidence="5">The sequence shown here is derived from an EMBL/GenBank/DDBJ whole genome shotgun (WGS) entry which is preliminary data.</text>
</comment>
<feature type="domain" description="DUF4350" evidence="4">
    <location>
        <begin position="533"/>
        <end position="793"/>
    </location>
</feature>
<dbReference type="OrthoDB" id="183980at2"/>
<name>A0A512MD64_9BACT</name>
<protein>
    <submittedName>
        <fullName evidence="5">Uncharacterized protein</fullName>
    </submittedName>
</protein>
<accession>A0A512MD64</accession>
<dbReference type="Pfam" id="PF14258">
    <property type="entry name" value="DUF4350"/>
    <property type="match status" value="1"/>
</dbReference>
<dbReference type="InterPro" id="IPR025403">
    <property type="entry name" value="TgpA-like_C"/>
</dbReference>
<feature type="transmembrane region" description="Helical" evidence="2">
    <location>
        <begin position="35"/>
        <end position="53"/>
    </location>
</feature>
<feature type="transmembrane region" description="Helical" evidence="2">
    <location>
        <begin position="206"/>
        <end position="229"/>
    </location>
</feature>
<dbReference type="RefSeq" id="WP_146852865.1">
    <property type="nucleotide sequence ID" value="NZ_BKAG01000034.1"/>
</dbReference>
<gene>
    <name evidence="5" type="ORF">BGE01nite_39710</name>
</gene>
<keyword evidence="2" id="KW-0472">Membrane</keyword>
<dbReference type="Proteomes" id="UP000321577">
    <property type="component" value="Unassembled WGS sequence"/>
</dbReference>
<feature type="transmembrane region" description="Helical" evidence="2">
    <location>
        <begin position="328"/>
        <end position="353"/>
    </location>
</feature>
<reference evidence="5 6" key="1">
    <citation type="submission" date="2019-07" db="EMBL/GenBank/DDBJ databases">
        <title>Whole genome shotgun sequence of Brevifollis gellanilyticus NBRC 108608.</title>
        <authorList>
            <person name="Hosoyama A."/>
            <person name="Uohara A."/>
            <person name="Ohji S."/>
            <person name="Ichikawa N."/>
        </authorList>
    </citation>
    <scope>NUCLEOTIDE SEQUENCE [LARGE SCALE GENOMIC DNA]</scope>
    <source>
        <strain evidence="5 6">NBRC 108608</strain>
    </source>
</reference>
<evidence type="ECO:0000313" key="6">
    <source>
        <dbReference type="Proteomes" id="UP000321577"/>
    </source>
</evidence>
<evidence type="ECO:0000259" key="3">
    <source>
        <dbReference type="Pfam" id="PF13559"/>
    </source>
</evidence>
<feature type="region of interest" description="Disordered" evidence="1">
    <location>
        <begin position="651"/>
        <end position="712"/>
    </location>
</feature>
<organism evidence="5 6">
    <name type="scientific">Brevifollis gellanilyticus</name>
    <dbReference type="NCBI Taxonomy" id="748831"/>
    <lineage>
        <taxon>Bacteria</taxon>
        <taxon>Pseudomonadati</taxon>
        <taxon>Verrucomicrobiota</taxon>
        <taxon>Verrucomicrobiia</taxon>
        <taxon>Verrucomicrobiales</taxon>
        <taxon>Verrucomicrobiaceae</taxon>
    </lineage>
</organism>
<keyword evidence="2" id="KW-1133">Transmembrane helix</keyword>
<keyword evidence="2" id="KW-0812">Transmembrane</keyword>
<keyword evidence="6" id="KW-1185">Reference proteome</keyword>
<evidence type="ECO:0000259" key="4">
    <source>
        <dbReference type="Pfam" id="PF14258"/>
    </source>
</evidence>
<proteinExistence type="predicted"/>
<evidence type="ECO:0000313" key="5">
    <source>
        <dbReference type="EMBL" id="GEP44680.1"/>
    </source>
</evidence>
<evidence type="ECO:0000256" key="2">
    <source>
        <dbReference type="SAM" id="Phobius"/>
    </source>
</evidence>
<sequence>MRLEDLTIVLRPRLPWEAVDLGCALTRRDYGRVMLLWLITVVPVWLILAALFWDNPMAFGLIAWWLKPLYDRVPLFHLSRAAFGSRPTVRETLREWPRLWSRFLLPALLWRRFSLMRSFALPVLMLEGQKGKASHQRISTLASDGGSSGTGVTWVFIKLEIALWLGLTALASNLGPADGLPDFSALMQDPENYFQVTNAQQWFSNVLYLIAMSVIEPFYVGAGFGLYLNSRTKLEGWDIELTFRRLAARLKPVVTALLMMALFLPGMTDAAEKRMLLPAEKVTTEEVSEARQTVQEILKKEEFKEHSRTTSVWVDDGEASMNPEITGLAALLMQLVGYALLALLIGLLIWWIVKNRHLYWGGAGLARARVEPAGPRVVMGLDIARESLPDDIVTAARAAWSAGHYREALSLLYRGSLSRLVEHLHLPIRDSDTEDDCLEKTAAVADASVTSFFRQLTLLWVRAAYAGKEALPDEFESLCRGWPFSSAPAASRGQRVIAHASLLLCSLLFLSACDGHFEDRTFPQGYKGKARLDPFLAAQYLLDDMGYDAERLPQLKELPEPDGGVIVISAEAGMPEVRAKQLLNWVQSGGHLVYAMAGCAPYSDWGLFSSGSTFGYAGNEDRVDPVLDKMKVEMLGLKDWKETALPELLLKRRKKDKDQDKNKQEDPDSPKKEAPKAEEKKPEPAPVKASEEKPGAESRPEKKKPRIVEPEDVPTEVQAVKIGNTDYKVSFPSIIHLKLGRKLRTGEWAAGGKRDKTTALHLHHGLGSVTLLNHARPLRNRYIDEHDHAQWFMDLIGEDAYHVQFIVSLEGSFWELLWKRAWMPLIGLALLVAIWLWMHLPRFGPQRQVVLHDTKHFFEHISALGGFFHRMRRDDVLLAAAADAVRARATRLYPHLVNHSDSAIIEILTQRSNLPPERIRAAFEASEKPSTRDFVRHIQDLQTMKLAL</sequence>
<dbReference type="AlphaFoldDB" id="A0A512MD64"/>
<dbReference type="InterPro" id="IPR025646">
    <property type="entry name" value="DUF4350"/>
</dbReference>
<dbReference type="Pfam" id="PF13559">
    <property type="entry name" value="DUF4129"/>
    <property type="match status" value="1"/>
</dbReference>
<evidence type="ECO:0000256" key="1">
    <source>
        <dbReference type="SAM" id="MobiDB-lite"/>
    </source>
</evidence>
<feature type="compositionally biased region" description="Basic and acidic residues" evidence="1">
    <location>
        <begin position="656"/>
        <end position="700"/>
    </location>
</feature>
<feature type="domain" description="Protein-glutamine gamma-glutamyltransferase-like C-terminal" evidence="3">
    <location>
        <begin position="412"/>
        <end position="482"/>
    </location>
</feature>
<dbReference type="EMBL" id="BKAG01000034">
    <property type="protein sequence ID" value="GEP44680.1"/>
    <property type="molecule type" value="Genomic_DNA"/>
</dbReference>